<keyword evidence="5 7" id="KW-1133">Transmembrane helix</keyword>
<feature type="transmembrane region" description="Helical" evidence="7">
    <location>
        <begin position="186"/>
        <end position="211"/>
    </location>
</feature>
<proteinExistence type="inferred from homology"/>
<evidence type="ECO:0000256" key="4">
    <source>
        <dbReference type="ARBA" id="ARBA00022692"/>
    </source>
</evidence>
<evidence type="ECO:0000256" key="6">
    <source>
        <dbReference type="ARBA" id="ARBA00023136"/>
    </source>
</evidence>
<keyword evidence="4 7" id="KW-0812">Transmembrane</keyword>
<evidence type="ECO:0000256" key="2">
    <source>
        <dbReference type="ARBA" id="ARBA00022448"/>
    </source>
</evidence>
<evidence type="ECO:0000313" key="10">
    <source>
        <dbReference type="Proteomes" id="UP000422108"/>
    </source>
</evidence>
<evidence type="ECO:0000313" key="9">
    <source>
        <dbReference type="EMBL" id="BBO89657.1"/>
    </source>
</evidence>
<feature type="domain" description="ABC transmembrane type-1" evidence="8">
    <location>
        <begin position="65"/>
        <end position="254"/>
    </location>
</feature>
<protein>
    <submittedName>
        <fullName evidence="9">Glutathione ABC transporter permease GsiD</fullName>
    </submittedName>
</protein>
<feature type="transmembrane region" description="Helical" evidence="7">
    <location>
        <begin position="67"/>
        <end position="93"/>
    </location>
</feature>
<dbReference type="PROSITE" id="PS50928">
    <property type="entry name" value="ABC_TM1"/>
    <property type="match status" value="1"/>
</dbReference>
<dbReference type="EMBL" id="AP021879">
    <property type="protein sequence ID" value="BBO89657.1"/>
    <property type="molecule type" value="Genomic_DNA"/>
</dbReference>
<keyword evidence="3" id="KW-1003">Cell membrane</keyword>
<name>A0A5K8AAN7_9BACT</name>
<dbReference type="PANTHER" id="PTHR43386">
    <property type="entry name" value="OLIGOPEPTIDE TRANSPORT SYSTEM PERMEASE PROTEIN APPC"/>
    <property type="match status" value="1"/>
</dbReference>
<keyword evidence="6 7" id="KW-0472">Membrane</keyword>
<evidence type="ECO:0000256" key="3">
    <source>
        <dbReference type="ARBA" id="ARBA00022475"/>
    </source>
</evidence>
<dbReference type="SUPFAM" id="SSF161098">
    <property type="entry name" value="MetI-like"/>
    <property type="match status" value="1"/>
</dbReference>
<dbReference type="Gene3D" id="1.10.3720.10">
    <property type="entry name" value="MetI-like"/>
    <property type="match status" value="1"/>
</dbReference>
<keyword evidence="10" id="KW-1185">Reference proteome</keyword>
<organism evidence="9 10">
    <name type="scientific">Desulfosarcina ovata subsp. ovata</name>
    <dbReference type="NCBI Taxonomy" id="2752305"/>
    <lineage>
        <taxon>Bacteria</taxon>
        <taxon>Pseudomonadati</taxon>
        <taxon>Thermodesulfobacteriota</taxon>
        <taxon>Desulfobacteria</taxon>
        <taxon>Desulfobacterales</taxon>
        <taxon>Desulfosarcinaceae</taxon>
        <taxon>Desulfosarcina</taxon>
    </lineage>
</organism>
<feature type="transmembrane region" description="Helical" evidence="7">
    <location>
        <begin position="114"/>
        <end position="137"/>
    </location>
</feature>
<dbReference type="RefSeq" id="WP_155310821.1">
    <property type="nucleotide sequence ID" value="NZ_AP021879.1"/>
</dbReference>
<dbReference type="InterPro" id="IPR000515">
    <property type="entry name" value="MetI-like"/>
</dbReference>
<gene>
    <name evidence="9" type="ORF">DSCOOX_28370</name>
</gene>
<evidence type="ECO:0000259" key="8">
    <source>
        <dbReference type="PROSITE" id="PS50928"/>
    </source>
</evidence>
<dbReference type="Pfam" id="PF00528">
    <property type="entry name" value="BPD_transp_1"/>
    <property type="match status" value="1"/>
</dbReference>
<dbReference type="CDD" id="cd06261">
    <property type="entry name" value="TM_PBP2"/>
    <property type="match status" value="1"/>
</dbReference>
<dbReference type="Proteomes" id="UP000422108">
    <property type="component" value="Chromosome"/>
</dbReference>
<comment type="similarity">
    <text evidence="7">Belongs to the binding-protein-dependent transport system permease family.</text>
</comment>
<accession>A0A5K8AAN7</accession>
<keyword evidence="2 7" id="KW-0813">Transport</keyword>
<dbReference type="GO" id="GO:0055085">
    <property type="term" value="P:transmembrane transport"/>
    <property type="evidence" value="ECO:0007669"/>
    <property type="project" value="InterPro"/>
</dbReference>
<feature type="transmembrane region" description="Helical" evidence="7">
    <location>
        <begin position="231"/>
        <end position="253"/>
    </location>
</feature>
<dbReference type="InterPro" id="IPR050366">
    <property type="entry name" value="BP-dependent_transpt_permease"/>
</dbReference>
<reference evidence="9 10" key="1">
    <citation type="submission" date="2019-11" db="EMBL/GenBank/DDBJ databases">
        <title>Comparative genomics of hydrocarbon-degrading Desulfosarcina strains.</title>
        <authorList>
            <person name="Watanabe M."/>
            <person name="Kojima H."/>
            <person name="Fukui M."/>
        </authorList>
    </citation>
    <scope>NUCLEOTIDE SEQUENCE [LARGE SCALE GENOMIC DNA]</scope>
    <source>
        <strain evidence="10">oXyS1</strain>
    </source>
</reference>
<sequence>MSLLKKPYVLFILLLIVLALGGQHLSPNDPYQPHIDQRLLPPSSTFLFGTDELGRCMFSRLICSVRVSLGLAASILAICLLIGACIGMVAGYFGGLVDEILMRVTDTIMALPSFIVAMVLIGTMGAGIGNMIFVFALTGWTRYARLTRSLVLNVKNANHVVTARLTGLGSVYILRRYILPAIARPLLVLGTLGMGMMILMTSSLSFLGLGITEPTPDWGAMMTNGTTYIRSAAHLAIFPGILICLTVLSFNLLGEALKKDSA</sequence>
<evidence type="ECO:0000256" key="5">
    <source>
        <dbReference type="ARBA" id="ARBA00022989"/>
    </source>
</evidence>
<dbReference type="GO" id="GO:0005886">
    <property type="term" value="C:plasma membrane"/>
    <property type="evidence" value="ECO:0007669"/>
    <property type="project" value="UniProtKB-SubCell"/>
</dbReference>
<dbReference type="PANTHER" id="PTHR43386:SF1">
    <property type="entry name" value="D,D-DIPEPTIDE TRANSPORT SYSTEM PERMEASE PROTEIN DDPC-RELATED"/>
    <property type="match status" value="1"/>
</dbReference>
<feature type="transmembrane region" description="Helical" evidence="7">
    <location>
        <begin position="157"/>
        <end position="174"/>
    </location>
</feature>
<comment type="subcellular location">
    <subcellularLocation>
        <location evidence="1 7">Cell membrane</location>
        <topology evidence="1 7">Multi-pass membrane protein</topology>
    </subcellularLocation>
</comment>
<dbReference type="InterPro" id="IPR035906">
    <property type="entry name" value="MetI-like_sf"/>
</dbReference>
<dbReference type="AlphaFoldDB" id="A0A5K8AAN7"/>
<evidence type="ECO:0000256" key="1">
    <source>
        <dbReference type="ARBA" id="ARBA00004651"/>
    </source>
</evidence>
<evidence type="ECO:0000256" key="7">
    <source>
        <dbReference type="RuleBase" id="RU363032"/>
    </source>
</evidence>